<dbReference type="Pfam" id="PF00528">
    <property type="entry name" value="BPD_transp_1"/>
    <property type="match status" value="1"/>
</dbReference>
<evidence type="ECO:0000313" key="10">
    <source>
        <dbReference type="Proteomes" id="UP000480266"/>
    </source>
</evidence>
<comment type="subcellular location">
    <subcellularLocation>
        <location evidence="1 7">Cell membrane</location>
        <topology evidence="1 7">Multi-pass membrane protein</topology>
    </subcellularLocation>
</comment>
<gene>
    <name evidence="9" type="ORF">G4V63_00295</name>
</gene>
<dbReference type="AlphaFoldDB" id="A0A7C9VEG6"/>
<feature type="transmembrane region" description="Helical" evidence="7">
    <location>
        <begin position="266"/>
        <end position="288"/>
    </location>
</feature>
<keyword evidence="4 7" id="KW-0812">Transmembrane</keyword>
<dbReference type="GO" id="GO:0055085">
    <property type="term" value="P:transmembrane transport"/>
    <property type="evidence" value="ECO:0007669"/>
    <property type="project" value="InterPro"/>
</dbReference>
<feature type="transmembrane region" description="Helical" evidence="7">
    <location>
        <begin position="12"/>
        <end position="34"/>
    </location>
</feature>
<dbReference type="InterPro" id="IPR000515">
    <property type="entry name" value="MetI-like"/>
</dbReference>
<comment type="similarity">
    <text evidence="7">Belongs to the binding-protein-dependent transport system permease family.</text>
</comment>
<dbReference type="EMBL" id="JAAMRR010000015">
    <property type="protein sequence ID" value="NGX93729.1"/>
    <property type="molecule type" value="Genomic_DNA"/>
</dbReference>
<evidence type="ECO:0000256" key="3">
    <source>
        <dbReference type="ARBA" id="ARBA00022475"/>
    </source>
</evidence>
<evidence type="ECO:0000256" key="6">
    <source>
        <dbReference type="ARBA" id="ARBA00023136"/>
    </source>
</evidence>
<dbReference type="CDD" id="cd06261">
    <property type="entry name" value="TM_PBP2"/>
    <property type="match status" value="1"/>
</dbReference>
<dbReference type="Proteomes" id="UP000480266">
    <property type="component" value="Unassembled WGS sequence"/>
</dbReference>
<feature type="transmembrane region" description="Helical" evidence="7">
    <location>
        <begin position="110"/>
        <end position="131"/>
    </location>
</feature>
<name>A0A7C9VEG6_9BRAD</name>
<reference evidence="9" key="1">
    <citation type="submission" date="2020-02" db="EMBL/GenBank/DDBJ databases">
        <title>Draft genome sequence of Candidatus Afipia apatlaquensis IBT-C3, a potential strain for decolorization of textile dyes.</title>
        <authorList>
            <person name="Sanchez-Reyes A."/>
            <person name="Breton-Deval L."/>
            <person name="Mangelson H."/>
            <person name="Sanchez-Flores A."/>
        </authorList>
    </citation>
    <scope>NUCLEOTIDE SEQUENCE [LARGE SCALE GENOMIC DNA]</scope>
    <source>
        <strain evidence="9">IBT-C3</strain>
    </source>
</reference>
<evidence type="ECO:0000256" key="1">
    <source>
        <dbReference type="ARBA" id="ARBA00004651"/>
    </source>
</evidence>
<evidence type="ECO:0000256" key="5">
    <source>
        <dbReference type="ARBA" id="ARBA00022989"/>
    </source>
</evidence>
<dbReference type="SUPFAM" id="SSF161098">
    <property type="entry name" value="MetI-like"/>
    <property type="match status" value="1"/>
</dbReference>
<proteinExistence type="inferred from homology"/>
<keyword evidence="5 7" id="KW-1133">Transmembrane helix</keyword>
<feature type="transmembrane region" description="Helical" evidence="7">
    <location>
        <begin position="151"/>
        <end position="171"/>
    </location>
</feature>
<dbReference type="PROSITE" id="PS50928">
    <property type="entry name" value="ABC_TM1"/>
    <property type="match status" value="1"/>
</dbReference>
<evidence type="ECO:0000256" key="4">
    <source>
        <dbReference type="ARBA" id="ARBA00022692"/>
    </source>
</evidence>
<dbReference type="Gene3D" id="1.10.3720.10">
    <property type="entry name" value="MetI-like"/>
    <property type="match status" value="1"/>
</dbReference>
<keyword evidence="2 7" id="KW-0813">Transport</keyword>
<dbReference type="InterPro" id="IPR035906">
    <property type="entry name" value="MetI-like_sf"/>
</dbReference>
<organism evidence="9 10">
    <name type="scientific">Candidatus Afipia apatlaquensis</name>
    <dbReference type="NCBI Taxonomy" id="2712852"/>
    <lineage>
        <taxon>Bacteria</taxon>
        <taxon>Pseudomonadati</taxon>
        <taxon>Pseudomonadota</taxon>
        <taxon>Alphaproteobacteria</taxon>
        <taxon>Hyphomicrobiales</taxon>
        <taxon>Nitrobacteraceae</taxon>
        <taxon>Afipia</taxon>
    </lineage>
</organism>
<protein>
    <submittedName>
        <fullName evidence="9">Sugar ABC transporter permease</fullName>
    </submittedName>
</protein>
<comment type="caution">
    <text evidence="9">The sequence shown here is derived from an EMBL/GenBank/DDBJ whole genome shotgun (WGS) entry which is preliminary data.</text>
</comment>
<dbReference type="PANTHER" id="PTHR43005:SF1">
    <property type="entry name" value="SPERMIDINE_PUTRESCINE TRANSPORT SYSTEM PERMEASE PROTEIN"/>
    <property type="match status" value="1"/>
</dbReference>
<feature type="domain" description="ABC transmembrane type-1" evidence="8">
    <location>
        <begin position="73"/>
        <end position="287"/>
    </location>
</feature>
<dbReference type="PANTHER" id="PTHR43005">
    <property type="entry name" value="BLR7065 PROTEIN"/>
    <property type="match status" value="1"/>
</dbReference>
<keyword evidence="6 7" id="KW-0472">Membrane</keyword>
<accession>A0A7C9VEG6</accession>
<feature type="transmembrane region" description="Helical" evidence="7">
    <location>
        <begin position="78"/>
        <end position="98"/>
    </location>
</feature>
<keyword evidence="10" id="KW-1185">Reference proteome</keyword>
<evidence type="ECO:0000259" key="8">
    <source>
        <dbReference type="PROSITE" id="PS50928"/>
    </source>
</evidence>
<evidence type="ECO:0000313" key="9">
    <source>
        <dbReference type="EMBL" id="NGX93729.1"/>
    </source>
</evidence>
<evidence type="ECO:0000256" key="2">
    <source>
        <dbReference type="ARBA" id="ARBA00022448"/>
    </source>
</evidence>
<evidence type="ECO:0000256" key="7">
    <source>
        <dbReference type="RuleBase" id="RU363032"/>
    </source>
</evidence>
<keyword evidence="3" id="KW-1003">Cell membrane</keyword>
<dbReference type="GO" id="GO:0005886">
    <property type="term" value="C:plasma membrane"/>
    <property type="evidence" value="ECO:0007669"/>
    <property type="project" value="UniProtKB-SubCell"/>
</dbReference>
<sequence>MRRLDFLQSDRFVGLLFIAPFVVTAVLFMVYPIVEAIRMAFFSYNPLRPDLISYVGLANFEYIFSDPLFWSSFAQGTIWTLLSILFQTVFGVGIALLLHRKLFGMAIFRGLLLFPYIVPTVVIALIWRWIFNPEIGVINYSLQAVGLISEPIYWLSTPTMAMASTIMLNVWKYTPFVVICVLARLQAVPLELYDAAKVDGAGTFRRFLDVTLPQLKEVLIVVIVFRTVWTFNKFEEIYLLTKGGPGTSTFNLAVYSFEQSMASLRLGVGAATGVVMMVMLMVGSVLYLRVAGFGTEEK</sequence>